<dbReference type="SMART" id="SM00382">
    <property type="entry name" value="AAA"/>
    <property type="match status" value="1"/>
</dbReference>
<keyword evidence="8" id="KW-1185">Reference proteome</keyword>
<dbReference type="PROSITE" id="PS50893">
    <property type="entry name" value="ABC_TRANSPORTER_2"/>
    <property type="match status" value="1"/>
</dbReference>
<evidence type="ECO:0000313" key="7">
    <source>
        <dbReference type="EMBL" id="GAA0635996.1"/>
    </source>
</evidence>
<dbReference type="InterPro" id="IPR052156">
    <property type="entry name" value="BCAA_Transport_ATP-bd_LivF"/>
</dbReference>
<evidence type="ECO:0000256" key="4">
    <source>
        <dbReference type="ARBA" id="ARBA00022840"/>
    </source>
</evidence>
<dbReference type="Pfam" id="PF00005">
    <property type="entry name" value="ABC_tran"/>
    <property type="match status" value="1"/>
</dbReference>
<gene>
    <name evidence="7" type="ORF">GCM10009547_45260</name>
</gene>
<evidence type="ECO:0000256" key="5">
    <source>
        <dbReference type="ARBA" id="ARBA00022970"/>
    </source>
</evidence>
<dbReference type="RefSeq" id="WP_344609099.1">
    <property type="nucleotide sequence ID" value="NZ_BAAAHE010000049.1"/>
</dbReference>
<feature type="domain" description="ABC transporter" evidence="6">
    <location>
        <begin position="2"/>
        <end position="230"/>
    </location>
</feature>
<evidence type="ECO:0000313" key="8">
    <source>
        <dbReference type="Proteomes" id="UP001500957"/>
    </source>
</evidence>
<dbReference type="PANTHER" id="PTHR43820:SF4">
    <property type="entry name" value="HIGH-AFFINITY BRANCHED-CHAIN AMINO ACID TRANSPORT ATP-BINDING PROTEIN LIVF"/>
    <property type="match status" value="1"/>
</dbReference>
<dbReference type="SUPFAM" id="SSF52540">
    <property type="entry name" value="P-loop containing nucleoside triphosphate hydrolases"/>
    <property type="match status" value="1"/>
</dbReference>
<evidence type="ECO:0000259" key="6">
    <source>
        <dbReference type="PROSITE" id="PS50893"/>
    </source>
</evidence>
<dbReference type="Gene3D" id="3.40.50.300">
    <property type="entry name" value="P-loop containing nucleotide triphosphate hydrolases"/>
    <property type="match status" value="1"/>
</dbReference>
<organism evidence="7 8">
    <name type="scientific">Sporichthya brevicatena</name>
    <dbReference type="NCBI Taxonomy" id="171442"/>
    <lineage>
        <taxon>Bacteria</taxon>
        <taxon>Bacillati</taxon>
        <taxon>Actinomycetota</taxon>
        <taxon>Actinomycetes</taxon>
        <taxon>Sporichthyales</taxon>
        <taxon>Sporichthyaceae</taxon>
        <taxon>Sporichthya</taxon>
    </lineage>
</organism>
<dbReference type="InterPro" id="IPR003439">
    <property type="entry name" value="ABC_transporter-like_ATP-bd"/>
</dbReference>
<dbReference type="Proteomes" id="UP001500957">
    <property type="component" value="Unassembled WGS sequence"/>
</dbReference>
<dbReference type="CDD" id="cd03224">
    <property type="entry name" value="ABC_TM1139_LivF_branched"/>
    <property type="match status" value="1"/>
</dbReference>
<name>A0ABP3SEY9_9ACTN</name>
<protein>
    <submittedName>
        <fullName evidence="7">ABC transporter ATP-binding protein</fullName>
    </submittedName>
</protein>
<accession>A0ABP3SEY9</accession>
<dbReference type="InterPro" id="IPR027417">
    <property type="entry name" value="P-loop_NTPase"/>
</dbReference>
<evidence type="ECO:0000256" key="2">
    <source>
        <dbReference type="ARBA" id="ARBA00022448"/>
    </source>
</evidence>
<dbReference type="EMBL" id="BAAAHE010000049">
    <property type="protein sequence ID" value="GAA0635996.1"/>
    <property type="molecule type" value="Genomic_DNA"/>
</dbReference>
<keyword evidence="4 7" id="KW-0067">ATP-binding</keyword>
<dbReference type="GO" id="GO:0005524">
    <property type="term" value="F:ATP binding"/>
    <property type="evidence" value="ECO:0007669"/>
    <property type="project" value="UniProtKB-KW"/>
</dbReference>
<dbReference type="InterPro" id="IPR017871">
    <property type="entry name" value="ABC_transporter-like_CS"/>
</dbReference>
<comment type="caution">
    <text evidence="7">The sequence shown here is derived from an EMBL/GenBank/DDBJ whole genome shotgun (WGS) entry which is preliminary data.</text>
</comment>
<reference evidence="8" key="1">
    <citation type="journal article" date="2019" name="Int. J. Syst. Evol. Microbiol.">
        <title>The Global Catalogue of Microorganisms (GCM) 10K type strain sequencing project: providing services to taxonomists for standard genome sequencing and annotation.</title>
        <authorList>
            <consortium name="The Broad Institute Genomics Platform"/>
            <consortium name="The Broad Institute Genome Sequencing Center for Infectious Disease"/>
            <person name="Wu L."/>
            <person name="Ma J."/>
        </authorList>
    </citation>
    <scope>NUCLEOTIDE SEQUENCE [LARGE SCALE GENOMIC DNA]</scope>
    <source>
        <strain evidence="8">JCM 10671</strain>
    </source>
</reference>
<dbReference type="PROSITE" id="PS00211">
    <property type="entry name" value="ABC_TRANSPORTER_1"/>
    <property type="match status" value="1"/>
</dbReference>
<dbReference type="InterPro" id="IPR003593">
    <property type="entry name" value="AAA+_ATPase"/>
</dbReference>
<evidence type="ECO:0000256" key="1">
    <source>
        <dbReference type="ARBA" id="ARBA00005417"/>
    </source>
</evidence>
<evidence type="ECO:0000256" key="3">
    <source>
        <dbReference type="ARBA" id="ARBA00022741"/>
    </source>
</evidence>
<comment type="similarity">
    <text evidence="1">Belongs to the ABC transporter superfamily.</text>
</comment>
<keyword evidence="2" id="KW-0813">Transport</keyword>
<proteinExistence type="inferred from homology"/>
<keyword evidence="3" id="KW-0547">Nucleotide-binding</keyword>
<keyword evidence="5" id="KW-0029">Amino-acid transport</keyword>
<sequence length="231" mass="24837">MLELRGIDAGYAGTPVLRGVDLQVPPSSVVALLGPNGAGKTTLLRVASGLLKPTAGRMTIDDQDVTGRSPHQLVARGVCHVPEGRGIFPTLTVRDNLVLQSVPGREDEALERAVSAFPRLGERMEQVARTMSGGEQQMLALARAYVQNPRFVLLDEVSMGLAPKVVDEIFDFLALLASSGASLLLVEQYVSRALQVADYVFLMNRGRVAFAGEPSELDTDLLAEQYVGARH</sequence>
<dbReference type="PANTHER" id="PTHR43820">
    <property type="entry name" value="HIGH-AFFINITY BRANCHED-CHAIN AMINO ACID TRANSPORT ATP-BINDING PROTEIN LIVF"/>
    <property type="match status" value="1"/>
</dbReference>